<dbReference type="AlphaFoldDB" id="A0AA40BLD3"/>
<feature type="chain" id="PRO_5041379395" evidence="2">
    <location>
        <begin position="17"/>
        <end position="303"/>
    </location>
</feature>
<evidence type="ECO:0000313" key="4">
    <source>
        <dbReference type="Proteomes" id="UP001172159"/>
    </source>
</evidence>
<dbReference type="EMBL" id="JAUKTV010000006">
    <property type="protein sequence ID" value="KAK0736374.1"/>
    <property type="molecule type" value="Genomic_DNA"/>
</dbReference>
<feature type="signal peptide" evidence="2">
    <location>
        <begin position="1"/>
        <end position="16"/>
    </location>
</feature>
<comment type="caution">
    <text evidence="3">The sequence shown here is derived from an EMBL/GenBank/DDBJ whole genome shotgun (WGS) entry which is preliminary data.</text>
</comment>
<evidence type="ECO:0000256" key="1">
    <source>
        <dbReference type="SAM" id="MobiDB-lite"/>
    </source>
</evidence>
<reference evidence="3" key="1">
    <citation type="submission" date="2023-06" db="EMBL/GenBank/DDBJ databases">
        <title>Genome-scale phylogeny and comparative genomics of the fungal order Sordariales.</title>
        <authorList>
            <consortium name="Lawrence Berkeley National Laboratory"/>
            <person name="Hensen N."/>
            <person name="Bonometti L."/>
            <person name="Westerberg I."/>
            <person name="Brannstrom I.O."/>
            <person name="Guillou S."/>
            <person name="Cros-Aarteil S."/>
            <person name="Calhoun S."/>
            <person name="Haridas S."/>
            <person name="Kuo A."/>
            <person name="Mondo S."/>
            <person name="Pangilinan J."/>
            <person name="Riley R."/>
            <person name="Labutti K."/>
            <person name="Andreopoulos B."/>
            <person name="Lipzen A."/>
            <person name="Chen C."/>
            <person name="Yanf M."/>
            <person name="Daum C."/>
            <person name="Ng V."/>
            <person name="Clum A."/>
            <person name="Steindorff A."/>
            <person name="Ohm R."/>
            <person name="Martin F."/>
            <person name="Silar P."/>
            <person name="Natvig D."/>
            <person name="Lalanne C."/>
            <person name="Gautier V."/>
            <person name="Ament-Velasquez S.L."/>
            <person name="Kruys A."/>
            <person name="Hutchinson M.I."/>
            <person name="Powell A.J."/>
            <person name="Barry K."/>
            <person name="Miller A.N."/>
            <person name="Grigoriev I.V."/>
            <person name="Debuchy R."/>
            <person name="Gladieux P."/>
            <person name="Thoren M.H."/>
            <person name="Johannesson H."/>
        </authorList>
    </citation>
    <scope>NUCLEOTIDE SEQUENCE</scope>
    <source>
        <strain evidence="3">CBS 540.89</strain>
    </source>
</reference>
<feature type="region of interest" description="Disordered" evidence="1">
    <location>
        <begin position="277"/>
        <end position="303"/>
    </location>
</feature>
<dbReference type="Proteomes" id="UP001172159">
    <property type="component" value="Unassembled WGS sequence"/>
</dbReference>
<keyword evidence="2" id="KW-0732">Signal</keyword>
<sequence length="303" mass="35215">MKYLPLYLSLFAPALAGINWDIYEYGVVPSFKWSRPFPDDGTDPGGFEVHCKAKKTFHAKMYKLSDLPDDPPTGLAPWRHAIEDFMGQTKEFMGSWDGVDHKGENREIVVMEYKDVPLEVREWIEEQQRDEETEKPNKKKWWFGVFEKPKEHGQRVIGTVKPTPTPVPEGGHAPDVKDIKLEDKILVFPGGAIYEILPLWVAGGSGACERELNNLPKYKHQAIDHCVIAWVTDHTKPHRENGKRDMEFTIEAMAVTESEDGKRSRLMWERLHRTIKRNDRKQQREERQKKKKELEEGIVRDEL</sequence>
<organism evidence="3 4">
    <name type="scientific">Apiosordaria backusii</name>
    <dbReference type="NCBI Taxonomy" id="314023"/>
    <lineage>
        <taxon>Eukaryota</taxon>
        <taxon>Fungi</taxon>
        <taxon>Dikarya</taxon>
        <taxon>Ascomycota</taxon>
        <taxon>Pezizomycotina</taxon>
        <taxon>Sordariomycetes</taxon>
        <taxon>Sordariomycetidae</taxon>
        <taxon>Sordariales</taxon>
        <taxon>Lasiosphaeriaceae</taxon>
        <taxon>Apiosordaria</taxon>
    </lineage>
</organism>
<evidence type="ECO:0000313" key="3">
    <source>
        <dbReference type="EMBL" id="KAK0736374.1"/>
    </source>
</evidence>
<accession>A0AA40BLD3</accession>
<feature type="region of interest" description="Disordered" evidence="1">
    <location>
        <begin position="153"/>
        <end position="175"/>
    </location>
</feature>
<keyword evidence="4" id="KW-1185">Reference proteome</keyword>
<gene>
    <name evidence="3" type="ORF">B0T21DRAFT_440693</name>
</gene>
<protein>
    <submittedName>
        <fullName evidence="3">Uncharacterized protein</fullName>
    </submittedName>
</protein>
<name>A0AA40BLD3_9PEZI</name>
<proteinExistence type="predicted"/>
<evidence type="ECO:0000256" key="2">
    <source>
        <dbReference type="SAM" id="SignalP"/>
    </source>
</evidence>